<accession>A0A1G2FZU4</accession>
<gene>
    <name evidence="1" type="ORF">A2W41_00280</name>
</gene>
<evidence type="ECO:0000313" key="1">
    <source>
        <dbReference type="EMBL" id="OGZ43118.1"/>
    </source>
</evidence>
<evidence type="ECO:0000313" key="2">
    <source>
        <dbReference type="Proteomes" id="UP000176700"/>
    </source>
</evidence>
<dbReference type="Proteomes" id="UP000176700">
    <property type="component" value="Unassembled WGS sequence"/>
</dbReference>
<dbReference type="EMBL" id="MHNI01000011">
    <property type="protein sequence ID" value="OGZ43118.1"/>
    <property type="molecule type" value="Genomic_DNA"/>
</dbReference>
<sequence>MVEVRRRDKESSGALARRFSRKVQYSSLLITARSLQFRARKKSKARKKKQALHREMRKKEFEHLKKLGKSDNV</sequence>
<comment type="caution">
    <text evidence="1">The sequence shown here is derived from an EMBL/GenBank/DDBJ whole genome shotgun (WGS) entry which is preliminary data.</text>
</comment>
<proteinExistence type="predicted"/>
<reference evidence="1 2" key="1">
    <citation type="journal article" date="2016" name="Nat. Commun.">
        <title>Thousands of microbial genomes shed light on interconnected biogeochemical processes in an aquifer system.</title>
        <authorList>
            <person name="Anantharaman K."/>
            <person name="Brown C.T."/>
            <person name="Hug L.A."/>
            <person name="Sharon I."/>
            <person name="Castelle C.J."/>
            <person name="Probst A.J."/>
            <person name="Thomas B.C."/>
            <person name="Singh A."/>
            <person name="Wilkins M.J."/>
            <person name="Karaoz U."/>
            <person name="Brodie E.L."/>
            <person name="Williams K.H."/>
            <person name="Hubbard S.S."/>
            <person name="Banfield J.F."/>
        </authorList>
    </citation>
    <scope>NUCLEOTIDE SEQUENCE [LARGE SCALE GENOMIC DNA]</scope>
</reference>
<name>A0A1G2FZU4_9BACT</name>
<organism evidence="1 2">
    <name type="scientific">Candidatus Ryanbacteria bacterium RIFCSPHIGHO2_01_45_13</name>
    <dbReference type="NCBI Taxonomy" id="1802112"/>
    <lineage>
        <taxon>Bacteria</taxon>
        <taxon>Candidatus Ryaniibacteriota</taxon>
    </lineage>
</organism>
<evidence type="ECO:0008006" key="3">
    <source>
        <dbReference type="Google" id="ProtNLM"/>
    </source>
</evidence>
<protein>
    <recommendedName>
        <fullName evidence="3">30S ribosomal protein S21</fullName>
    </recommendedName>
</protein>
<dbReference type="AlphaFoldDB" id="A0A1G2FZU4"/>